<protein>
    <submittedName>
        <fullName evidence="6">DoxX family protein</fullName>
    </submittedName>
</protein>
<sequence length="129" mass="14618">MKQIDLVFRVLLGTVFILFGSSKFYAFMPSPPMTPKAANFIAAIISTGYLWQLVGVLEFFGGFLILSRKTTVIGLMILSPIIVNIIFYLGFLQYNIGPAPFVMISFLLISCSILAWQRKEQWKNLFQPK</sequence>
<evidence type="ECO:0000256" key="5">
    <source>
        <dbReference type="SAM" id="Phobius"/>
    </source>
</evidence>
<proteinExistence type="predicted"/>
<feature type="transmembrane region" description="Helical" evidence="5">
    <location>
        <begin position="97"/>
        <end position="116"/>
    </location>
</feature>
<feature type="transmembrane region" description="Helical" evidence="5">
    <location>
        <begin position="72"/>
        <end position="91"/>
    </location>
</feature>
<comment type="caution">
    <text evidence="6">The sequence shown here is derived from an EMBL/GenBank/DDBJ whole genome shotgun (WGS) entry which is preliminary data.</text>
</comment>
<organism evidence="6 7">
    <name type="scientific">Leptospira vanthielii</name>
    <dbReference type="NCBI Taxonomy" id="293085"/>
    <lineage>
        <taxon>Bacteria</taxon>
        <taxon>Pseudomonadati</taxon>
        <taxon>Spirochaetota</taxon>
        <taxon>Spirochaetia</taxon>
        <taxon>Leptospirales</taxon>
        <taxon>Leptospiraceae</taxon>
        <taxon>Leptospira</taxon>
    </lineage>
</organism>
<accession>A0ABY2NTX2</accession>
<keyword evidence="4 5" id="KW-0472">Membrane</keyword>
<comment type="subcellular location">
    <subcellularLocation>
        <location evidence="1">Membrane</location>
        <topology evidence="1">Multi-pass membrane protein</topology>
    </subcellularLocation>
</comment>
<keyword evidence="3 5" id="KW-1133">Transmembrane helix</keyword>
<gene>
    <name evidence="6" type="ORF">EHQ95_00415</name>
</gene>
<evidence type="ECO:0000313" key="7">
    <source>
        <dbReference type="Proteomes" id="UP000298112"/>
    </source>
</evidence>
<evidence type="ECO:0000256" key="2">
    <source>
        <dbReference type="ARBA" id="ARBA00022692"/>
    </source>
</evidence>
<evidence type="ECO:0000256" key="3">
    <source>
        <dbReference type="ARBA" id="ARBA00022989"/>
    </source>
</evidence>
<name>A0ABY2NTX2_9LEPT</name>
<evidence type="ECO:0000313" key="6">
    <source>
        <dbReference type="EMBL" id="TGM61267.1"/>
    </source>
</evidence>
<dbReference type="EMBL" id="RQHF01000007">
    <property type="protein sequence ID" value="TGM61267.1"/>
    <property type="molecule type" value="Genomic_DNA"/>
</dbReference>
<dbReference type="Pfam" id="PF07681">
    <property type="entry name" value="DoxX"/>
    <property type="match status" value="1"/>
</dbReference>
<dbReference type="Proteomes" id="UP000298112">
    <property type="component" value="Unassembled WGS sequence"/>
</dbReference>
<evidence type="ECO:0000256" key="4">
    <source>
        <dbReference type="ARBA" id="ARBA00023136"/>
    </source>
</evidence>
<reference evidence="7" key="1">
    <citation type="journal article" date="2019" name="PLoS Negl. Trop. Dis.">
        <title>Revisiting the worldwide diversity of Leptospira species in the environment.</title>
        <authorList>
            <person name="Vincent A.T."/>
            <person name="Schiettekatte O."/>
            <person name="Bourhy P."/>
            <person name="Veyrier F.J."/>
            <person name="Picardeau M."/>
        </authorList>
    </citation>
    <scope>NUCLEOTIDE SEQUENCE [LARGE SCALE GENOMIC DNA]</scope>
    <source>
        <strain evidence="7">201601955</strain>
    </source>
</reference>
<feature type="transmembrane region" description="Helical" evidence="5">
    <location>
        <begin position="7"/>
        <end position="28"/>
    </location>
</feature>
<evidence type="ECO:0000256" key="1">
    <source>
        <dbReference type="ARBA" id="ARBA00004141"/>
    </source>
</evidence>
<feature type="transmembrane region" description="Helical" evidence="5">
    <location>
        <begin position="40"/>
        <end position="65"/>
    </location>
</feature>
<keyword evidence="7" id="KW-1185">Reference proteome</keyword>
<keyword evidence="2 5" id="KW-0812">Transmembrane</keyword>
<dbReference type="RefSeq" id="WP_135656387.1">
    <property type="nucleotide sequence ID" value="NZ_RQHF01000007.1"/>
</dbReference>
<dbReference type="InterPro" id="IPR032808">
    <property type="entry name" value="DoxX"/>
</dbReference>